<dbReference type="RefSeq" id="WP_021712296.1">
    <property type="nucleotide sequence ID" value="NZ_BATM01000004.1"/>
</dbReference>
<comment type="caution">
    <text evidence="2">The sequence shown here is derived from an EMBL/GenBank/DDBJ whole genome shotgun (WGS) entry which is preliminary data.</text>
</comment>
<dbReference type="PANTHER" id="PTHR22602">
    <property type="entry name" value="TRANSFERASE CAF17, MITOCHONDRIAL-RELATED"/>
    <property type="match status" value="1"/>
</dbReference>
<dbReference type="InterPro" id="IPR045179">
    <property type="entry name" value="YgfZ/GcvT"/>
</dbReference>
<dbReference type="SUPFAM" id="SSF101790">
    <property type="entry name" value="Aminomethyltransferase beta-barrel domain"/>
    <property type="match status" value="1"/>
</dbReference>
<dbReference type="GO" id="GO:0016226">
    <property type="term" value="P:iron-sulfur cluster assembly"/>
    <property type="evidence" value="ECO:0007669"/>
    <property type="project" value="TreeGrafter"/>
</dbReference>
<proteinExistence type="predicted"/>
<evidence type="ECO:0000313" key="2">
    <source>
        <dbReference type="EMBL" id="GAD78573.1"/>
    </source>
</evidence>
<dbReference type="InterPro" id="IPR048451">
    <property type="entry name" value="YgfZ_barrel"/>
</dbReference>
<dbReference type="InterPro" id="IPR029043">
    <property type="entry name" value="GcvT/YgfZ_C"/>
</dbReference>
<dbReference type="Pfam" id="PF21130">
    <property type="entry name" value="YgfZ_barrel"/>
    <property type="match status" value="1"/>
</dbReference>
<dbReference type="STRING" id="1219080.VEZ01S_04_00200"/>
<gene>
    <name evidence="2" type="ORF">VEZ01S_04_00200</name>
</gene>
<dbReference type="Gene3D" id="3.30.70.1400">
    <property type="entry name" value="Aminomethyltransferase beta-barrel domains"/>
    <property type="match status" value="1"/>
</dbReference>
<dbReference type="SUPFAM" id="SSF103025">
    <property type="entry name" value="Folate-binding domain"/>
    <property type="match status" value="1"/>
</dbReference>
<protein>
    <recommendedName>
        <fullName evidence="1">tRNA-modifying protein YgfZ-like beta-barrel domain-containing protein</fullName>
    </recommendedName>
</protein>
<feature type="domain" description="tRNA-modifying protein YgfZ-like beta-barrel" evidence="1">
    <location>
        <begin position="232"/>
        <end position="297"/>
    </location>
</feature>
<dbReference type="AlphaFoldDB" id="U3CK29"/>
<organism evidence="2 3">
    <name type="scientific">Vibrio ezurae NBRC 102218</name>
    <dbReference type="NCBI Taxonomy" id="1219080"/>
    <lineage>
        <taxon>Bacteria</taxon>
        <taxon>Pseudomonadati</taxon>
        <taxon>Pseudomonadota</taxon>
        <taxon>Gammaproteobacteria</taxon>
        <taxon>Vibrionales</taxon>
        <taxon>Vibrionaceae</taxon>
        <taxon>Vibrio</taxon>
    </lineage>
</organism>
<dbReference type="Proteomes" id="UP000016562">
    <property type="component" value="Unassembled WGS sequence"/>
</dbReference>
<dbReference type="NCBIfam" id="TIGR03317">
    <property type="entry name" value="ygfZ_signature"/>
    <property type="match status" value="1"/>
</dbReference>
<dbReference type="PANTHER" id="PTHR22602:SF0">
    <property type="entry name" value="TRANSFERASE CAF17, MITOCHONDRIAL-RELATED"/>
    <property type="match status" value="1"/>
</dbReference>
<evidence type="ECO:0000259" key="1">
    <source>
        <dbReference type="Pfam" id="PF21130"/>
    </source>
</evidence>
<accession>U3CK29</accession>
<evidence type="ECO:0000313" key="3">
    <source>
        <dbReference type="Proteomes" id="UP000016562"/>
    </source>
</evidence>
<reference evidence="2 3" key="1">
    <citation type="submission" date="2013-09" db="EMBL/GenBank/DDBJ databases">
        <title>Whole genome shotgun sequence of Vibrio ezurae NBRC 102218.</title>
        <authorList>
            <person name="Yoshida I."/>
            <person name="Hosoyama A."/>
            <person name="Numata M."/>
            <person name="Hashimoto M."/>
            <person name="Hosoyama Y."/>
            <person name="Tsuchikane K."/>
            <person name="Noguchi M."/>
            <person name="Hirakata S."/>
            <person name="Ichikawa N."/>
            <person name="Ohji S."/>
            <person name="Yamazoe A."/>
            <person name="Fujita N."/>
        </authorList>
    </citation>
    <scope>NUCLEOTIDE SEQUENCE [LARGE SCALE GENOMIC DNA]</scope>
    <source>
        <strain evidence="2 3">NBRC 102218</strain>
    </source>
</reference>
<keyword evidence="3" id="KW-1185">Reference proteome</keyword>
<dbReference type="NCBIfam" id="NF007110">
    <property type="entry name" value="PRK09559.1"/>
    <property type="match status" value="1"/>
</dbReference>
<name>U3CK29_9VIBR</name>
<dbReference type="eggNOG" id="COG0354">
    <property type="taxonomic scope" value="Bacteria"/>
</dbReference>
<dbReference type="InterPro" id="IPR017703">
    <property type="entry name" value="YgfZ/GCV_T_CS"/>
</dbReference>
<dbReference type="Gene3D" id="2.40.30.160">
    <property type="match status" value="1"/>
</dbReference>
<dbReference type="Gene3D" id="3.30.70.1630">
    <property type="match status" value="1"/>
</dbReference>
<sequence>MSAQPSVSLNIPSLAWTVLADWQAITATGEESKSYLQGQVTCDVVQLNASEATLGAHCDAKGKMWSLFRLFQHNGGYALWQHKSGIETALQEIKKYAVFSKVDLEINSQQVSLGIIGDKANSFIDSLGEQTGNVRHFDFGSAVKVDAMRWLLLVDDSAVDSLSAQLTDAEKVASSYWDYLDVSAGIPRLTATQQNTHIPQMLNLQALDGISFDKGCYTGQETVARAKYRGTNKKVMRLIQGKGNSTAPFVFERAVGDNWRGAGEAIAQYSDNNSDALALIILNKDIEFDTQFKLAGDNEAHWHLVDLPYDLED</sequence>
<dbReference type="EMBL" id="BATM01000004">
    <property type="protein sequence ID" value="GAD78573.1"/>
    <property type="molecule type" value="Genomic_DNA"/>
</dbReference>
<dbReference type="OrthoDB" id="9796287at2"/>